<dbReference type="InterPro" id="IPR000719">
    <property type="entry name" value="Prot_kinase_dom"/>
</dbReference>
<dbReference type="InterPro" id="IPR008271">
    <property type="entry name" value="Ser/Thr_kinase_AS"/>
</dbReference>
<dbReference type="Proteomes" id="UP001341840">
    <property type="component" value="Unassembled WGS sequence"/>
</dbReference>
<protein>
    <recommendedName>
        <fullName evidence="6">Protein kinase domain-containing protein</fullName>
    </recommendedName>
</protein>
<gene>
    <name evidence="7" type="ORF">PIB30_013989</name>
</gene>
<evidence type="ECO:0000313" key="7">
    <source>
        <dbReference type="EMBL" id="MED6204993.1"/>
    </source>
</evidence>
<evidence type="ECO:0000256" key="4">
    <source>
        <dbReference type="ARBA" id="ARBA00022777"/>
    </source>
</evidence>
<evidence type="ECO:0000256" key="2">
    <source>
        <dbReference type="ARBA" id="ARBA00022679"/>
    </source>
</evidence>
<evidence type="ECO:0000256" key="3">
    <source>
        <dbReference type="ARBA" id="ARBA00022741"/>
    </source>
</evidence>
<name>A0ABU6Y8B9_9FABA</name>
<dbReference type="Gene3D" id="1.10.510.10">
    <property type="entry name" value="Transferase(Phosphotransferase) domain 1"/>
    <property type="match status" value="1"/>
</dbReference>
<keyword evidence="3" id="KW-0547">Nucleotide-binding</keyword>
<proteinExistence type="predicted"/>
<dbReference type="Pfam" id="PF07714">
    <property type="entry name" value="PK_Tyr_Ser-Thr"/>
    <property type="match status" value="1"/>
</dbReference>
<sequence>MCFLMKSHKPSFLLLKSCLKVPHSLKFHAHRIMLKMQGERNRKRLERKGKLEEEEDRDLVHRMAKLNVPYAVFQYIYYKNKIKRNRGRFYDSERHVKDLMEVEGLEEKDHEGIEVPYFDFESMQIATDNFSDANKLGRGGYGPVYKGKLQDGEVVAVKRLSSFSSQGLIEFKNEVVLIAKLQHRNLVRLRGYCIKGDEKILLYEYMPNKSLDSFIFDPEQSVHLDWQMRFDIILGVAREILYLHQDSRLRVIHRDLKTSNILLDKLMQPKISDFGLARIVRSKENEANTERVVGTYGYMSPEYALDGLFSTKSDVFSFGIVVLEIISGKRNTGFYQSSQVPISLLGYAWKQWTENKLIDIMEII</sequence>
<evidence type="ECO:0000256" key="5">
    <source>
        <dbReference type="ARBA" id="ARBA00022840"/>
    </source>
</evidence>
<dbReference type="SMART" id="SM00220">
    <property type="entry name" value="S_TKc"/>
    <property type="match status" value="1"/>
</dbReference>
<keyword evidence="1" id="KW-0723">Serine/threonine-protein kinase</keyword>
<dbReference type="InterPro" id="IPR001245">
    <property type="entry name" value="Ser-Thr/Tyr_kinase_cat_dom"/>
</dbReference>
<dbReference type="SUPFAM" id="SSF56112">
    <property type="entry name" value="Protein kinase-like (PK-like)"/>
    <property type="match status" value="1"/>
</dbReference>
<feature type="domain" description="Protein kinase" evidence="6">
    <location>
        <begin position="130"/>
        <end position="364"/>
    </location>
</feature>
<dbReference type="PANTHER" id="PTHR27002:SF798">
    <property type="entry name" value="S-LOCUS LECTIN KINASE FAMILY PROTEIN"/>
    <property type="match status" value="1"/>
</dbReference>
<comment type="caution">
    <text evidence="7">The sequence shown here is derived from an EMBL/GenBank/DDBJ whole genome shotgun (WGS) entry which is preliminary data.</text>
</comment>
<dbReference type="Gene3D" id="3.30.200.20">
    <property type="entry name" value="Phosphorylase Kinase, domain 1"/>
    <property type="match status" value="1"/>
</dbReference>
<keyword evidence="5" id="KW-0067">ATP-binding</keyword>
<dbReference type="PROSITE" id="PS00108">
    <property type="entry name" value="PROTEIN_KINASE_ST"/>
    <property type="match status" value="1"/>
</dbReference>
<evidence type="ECO:0000256" key="1">
    <source>
        <dbReference type="ARBA" id="ARBA00022527"/>
    </source>
</evidence>
<keyword evidence="8" id="KW-1185">Reference proteome</keyword>
<dbReference type="PANTHER" id="PTHR27002">
    <property type="entry name" value="RECEPTOR-LIKE SERINE/THREONINE-PROTEIN KINASE SD1-8"/>
    <property type="match status" value="1"/>
</dbReference>
<evidence type="ECO:0000313" key="8">
    <source>
        <dbReference type="Proteomes" id="UP001341840"/>
    </source>
</evidence>
<evidence type="ECO:0000259" key="6">
    <source>
        <dbReference type="PROSITE" id="PS50011"/>
    </source>
</evidence>
<reference evidence="7 8" key="1">
    <citation type="journal article" date="2023" name="Plants (Basel)">
        <title>Bridging the Gap: Combining Genomics and Transcriptomics Approaches to Understand Stylosanthes scabra, an Orphan Legume from the Brazilian Caatinga.</title>
        <authorList>
            <person name="Ferreira-Neto J.R.C."/>
            <person name="da Silva M.D."/>
            <person name="Binneck E."/>
            <person name="de Melo N.F."/>
            <person name="da Silva R.H."/>
            <person name="de Melo A.L.T.M."/>
            <person name="Pandolfi V."/>
            <person name="Bustamante F.O."/>
            <person name="Brasileiro-Vidal A.C."/>
            <person name="Benko-Iseppon A.M."/>
        </authorList>
    </citation>
    <scope>NUCLEOTIDE SEQUENCE [LARGE SCALE GENOMIC DNA]</scope>
    <source>
        <tissue evidence="7">Leaves</tissue>
    </source>
</reference>
<dbReference type="InterPro" id="IPR011009">
    <property type="entry name" value="Kinase-like_dom_sf"/>
</dbReference>
<keyword evidence="2" id="KW-0808">Transferase</keyword>
<dbReference type="EMBL" id="JASCZI010241692">
    <property type="protein sequence ID" value="MED6204993.1"/>
    <property type="molecule type" value="Genomic_DNA"/>
</dbReference>
<dbReference type="PROSITE" id="PS50011">
    <property type="entry name" value="PROTEIN_KINASE_DOM"/>
    <property type="match status" value="1"/>
</dbReference>
<keyword evidence="4" id="KW-0418">Kinase</keyword>
<organism evidence="7 8">
    <name type="scientific">Stylosanthes scabra</name>
    <dbReference type="NCBI Taxonomy" id="79078"/>
    <lineage>
        <taxon>Eukaryota</taxon>
        <taxon>Viridiplantae</taxon>
        <taxon>Streptophyta</taxon>
        <taxon>Embryophyta</taxon>
        <taxon>Tracheophyta</taxon>
        <taxon>Spermatophyta</taxon>
        <taxon>Magnoliopsida</taxon>
        <taxon>eudicotyledons</taxon>
        <taxon>Gunneridae</taxon>
        <taxon>Pentapetalae</taxon>
        <taxon>rosids</taxon>
        <taxon>fabids</taxon>
        <taxon>Fabales</taxon>
        <taxon>Fabaceae</taxon>
        <taxon>Papilionoideae</taxon>
        <taxon>50 kb inversion clade</taxon>
        <taxon>dalbergioids sensu lato</taxon>
        <taxon>Dalbergieae</taxon>
        <taxon>Pterocarpus clade</taxon>
        <taxon>Stylosanthes</taxon>
    </lineage>
</organism>
<accession>A0ABU6Y8B9</accession>